<dbReference type="EMBL" id="ONZP01001214">
    <property type="protein sequence ID" value="SPJ93325.1"/>
    <property type="molecule type" value="Genomic_DNA"/>
</dbReference>
<comment type="caution">
    <text evidence="1">The sequence shown here is derived from an EMBL/GenBank/DDBJ whole genome shotgun (WGS) entry which is preliminary data.</text>
</comment>
<dbReference type="Proteomes" id="UP001187734">
    <property type="component" value="Unassembled WGS sequence"/>
</dbReference>
<sequence length="8" mass="926">MTQSNKAF</sequence>
<gene>
    <name evidence="1" type="ORF">FTOL_13931</name>
</gene>
<reference evidence="1" key="1">
    <citation type="submission" date="2018-03" db="EMBL/GenBank/DDBJ databases">
        <authorList>
            <person name="Guldener U."/>
        </authorList>
    </citation>
    <scope>NUCLEOTIDE SEQUENCE</scope>
</reference>
<accession>A0AAE8MND1</accession>
<protein>
    <submittedName>
        <fullName evidence="1">Uncharacterized protein</fullName>
    </submittedName>
</protein>
<name>A0AAE8MND1_9HYPO</name>
<keyword evidence="2" id="KW-1185">Reference proteome</keyword>
<evidence type="ECO:0000313" key="1">
    <source>
        <dbReference type="EMBL" id="SPJ93325.1"/>
    </source>
</evidence>
<evidence type="ECO:0000313" key="2">
    <source>
        <dbReference type="Proteomes" id="UP001187734"/>
    </source>
</evidence>
<organism evidence="1 2">
    <name type="scientific">Fusarium torulosum</name>
    <dbReference type="NCBI Taxonomy" id="33205"/>
    <lineage>
        <taxon>Eukaryota</taxon>
        <taxon>Fungi</taxon>
        <taxon>Dikarya</taxon>
        <taxon>Ascomycota</taxon>
        <taxon>Pezizomycotina</taxon>
        <taxon>Sordariomycetes</taxon>
        <taxon>Hypocreomycetidae</taxon>
        <taxon>Hypocreales</taxon>
        <taxon>Nectriaceae</taxon>
        <taxon>Fusarium</taxon>
    </lineage>
</organism>
<proteinExistence type="predicted"/>